<dbReference type="AlphaFoldDB" id="A0A9W7E8X9"/>
<dbReference type="EMBL" id="BRXY01000115">
    <property type="protein sequence ID" value="GMH67123.1"/>
    <property type="molecule type" value="Genomic_DNA"/>
</dbReference>
<keyword evidence="2" id="KW-1185">Reference proteome</keyword>
<gene>
    <name evidence="1" type="ORF">TrST_g14093</name>
</gene>
<organism evidence="1 2">
    <name type="scientific">Triparma strigata</name>
    <dbReference type="NCBI Taxonomy" id="1606541"/>
    <lineage>
        <taxon>Eukaryota</taxon>
        <taxon>Sar</taxon>
        <taxon>Stramenopiles</taxon>
        <taxon>Ochrophyta</taxon>
        <taxon>Bolidophyceae</taxon>
        <taxon>Parmales</taxon>
        <taxon>Triparmaceae</taxon>
        <taxon>Triparma</taxon>
    </lineage>
</organism>
<sequence>MSPTSSPSKKLKVDQGDSGTELVNVFEETLKQGLLVSTSLGPVHKKMKGGKMGERKRVVNDVSFEDDELVDIEEDTSSEEETTTSKAERKGSRFLFDTKAQLKSALEELRVSKGAAKAKFGSVRSWDVSGVQGDNNLLNTYEEIVRSEIQGDVEQRGNINDDKEDFADGWDLNRVEEMNSMLWEANAFDKNMMNKWELSC</sequence>
<evidence type="ECO:0000313" key="2">
    <source>
        <dbReference type="Proteomes" id="UP001165085"/>
    </source>
</evidence>
<evidence type="ECO:0000313" key="1">
    <source>
        <dbReference type="EMBL" id="GMH67123.1"/>
    </source>
</evidence>
<dbReference type="Proteomes" id="UP001165085">
    <property type="component" value="Unassembled WGS sequence"/>
</dbReference>
<name>A0A9W7E8X9_9STRA</name>
<reference evidence="2" key="1">
    <citation type="journal article" date="2023" name="Commun. Biol.">
        <title>Genome analysis of Parmales, the sister group of diatoms, reveals the evolutionary specialization of diatoms from phago-mixotrophs to photoautotrophs.</title>
        <authorList>
            <person name="Ban H."/>
            <person name="Sato S."/>
            <person name="Yoshikawa S."/>
            <person name="Yamada K."/>
            <person name="Nakamura Y."/>
            <person name="Ichinomiya M."/>
            <person name="Sato N."/>
            <person name="Blanc-Mathieu R."/>
            <person name="Endo H."/>
            <person name="Kuwata A."/>
            <person name="Ogata H."/>
        </authorList>
    </citation>
    <scope>NUCLEOTIDE SEQUENCE [LARGE SCALE GENOMIC DNA]</scope>
    <source>
        <strain evidence="2">NIES 3701</strain>
    </source>
</reference>
<proteinExistence type="predicted"/>
<accession>A0A9W7E8X9</accession>
<comment type="caution">
    <text evidence="1">The sequence shown here is derived from an EMBL/GenBank/DDBJ whole genome shotgun (WGS) entry which is preliminary data.</text>
</comment>
<protein>
    <submittedName>
        <fullName evidence="1">Uncharacterized protein</fullName>
    </submittedName>
</protein>